<evidence type="ECO:0000313" key="3">
    <source>
        <dbReference type="Proteomes" id="UP000663297"/>
    </source>
</evidence>
<gene>
    <name evidence="2" type="ORF">HYE67_000167</name>
</gene>
<reference evidence="2" key="1">
    <citation type="submission" date="2020-11" db="EMBL/GenBank/DDBJ databases">
        <title>The chromosome-scale genome resource for two endophytic Fusarium species: F. culmorum and F. pseudograminearum.</title>
        <authorList>
            <person name="Yuan Z."/>
        </authorList>
    </citation>
    <scope>NUCLEOTIDE SEQUENCE</scope>
    <source>
        <strain evidence="2">Class2-1B</strain>
    </source>
</reference>
<proteinExistence type="predicted"/>
<evidence type="ECO:0008006" key="4">
    <source>
        <dbReference type="Google" id="ProtNLM"/>
    </source>
</evidence>
<organism evidence="2 3">
    <name type="scientific">Fusarium culmorum</name>
    <dbReference type="NCBI Taxonomy" id="5516"/>
    <lineage>
        <taxon>Eukaryota</taxon>
        <taxon>Fungi</taxon>
        <taxon>Dikarya</taxon>
        <taxon>Ascomycota</taxon>
        <taxon>Pezizomycotina</taxon>
        <taxon>Sordariomycetes</taxon>
        <taxon>Hypocreomycetidae</taxon>
        <taxon>Hypocreales</taxon>
        <taxon>Nectriaceae</taxon>
        <taxon>Fusarium</taxon>
    </lineage>
</organism>
<name>A0A7S8CX84_FUSCU</name>
<dbReference type="EMBL" id="CP064747">
    <property type="protein sequence ID" value="QPC57936.1"/>
    <property type="molecule type" value="Genomic_DNA"/>
</dbReference>
<feature type="chain" id="PRO_5031531660" description="Secreted protein" evidence="1">
    <location>
        <begin position="17"/>
        <end position="248"/>
    </location>
</feature>
<protein>
    <recommendedName>
        <fullName evidence="4">Secreted protein</fullName>
    </recommendedName>
</protein>
<evidence type="ECO:0000313" key="2">
    <source>
        <dbReference type="EMBL" id="QPC57936.1"/>
    </source>
</evidence>
<dbReference type="Proteomes" id="UP000663297">
    <property type="component" value="Chromosome 1"/>
</dbReference>
<accession>A0A7S8CX84</accession>
<sequence>MIHQLLFTSWLTFAFASPAPAPAPVSKLSLIDSILNNPSIPEVTLAELGLSETGHNVKNFGLAKRLINLKLTMYDIALNSGHLGRLIISDTVPTAPGTTIGTHPLDILFVTNSQNPDEQFCFYTSTYMVRLASLANASGGACNSPSKLADTTSTFNVTSNRIKVYLASYSILPEDWYPKFQFGRTWYYSDMLGSGINLQFDNSGKISSGLVAMLGHRGPSYDTRQFMTGTFGRTFNSTAPRMMTYPVL</sequence>
<evidence type="ECO:0000256" key="1">
    <source>
        <dbReference type="SAM" id="SignalP"/>
    </source>
</evidence>
<feature type="signal peptide" evidence="1">
    <location>
        <begin position="1"/>
        <end position="16"/>
    </location>
</feature>
<dbReference type="AlphaFoldDB" id="A0A7S8CX84"/>
<keyword evidence="1" id="KW-0732">Signal</keyword>